<reference evidence="2 3" key="1">
    <citation type="submission" date="2023-04" db="EMBL/GenBank/DDBJ databases">
        <title>Genomic of Lysinibacillus capsici TSBLM.</title>
        <authorList>
            <person name="Hu X.S."/>
            <person name="Yu C.H."/>
        </authorList>
    </citation>
    <scope>NUCLEOTIDE SEQUENCE [LARGE SCALE GENOMIC DNA]</scope>
    <source>
        <strain evidence="2 3">TSBLM</strain>
    </source>
</reference>
<dbReference type="GeneID" id="74905228"/>
<proteinExistence type="predicted"/>
<protein>
    <submittedName>
        <fullName evidence="2">Uncharacterized protein</fullName>
    </submittedName>
</protein>
<evidence type="ECO:0000313" key="2">
    <source>
        <dbReference type="EMBL" id="WGF39069.1"/>
    </source>
</evidence>
<dbReference type="RefSeq" id="WP_225340976.1">
    <property type="nucleotide sequence ID" value="NZ_CP084108.1"/>
</dbReference>
<keyword evidence="3" id="KW-1185">Reference proteome</keyword>
<gene>
    <name evidence="2" type="ORF">QBO96_02060</name>
</gene>
<evidence type="ECO:0000313" key="3">
    <source>
        <dbReference type="Proteomes" id="UP001244564"/>
    </source>
</evidence>
<organism evidence="2 3">
    <name type="scientific">Lysinibacillus capsici</name>
    <dbReference type="NCBI Taxonomy" id="2115968"/>
    <lineage>
        <taxon>Bacteria</taxon>
        <taxon>Bacillati</taxon>
        <taxon>Bacillota</taxon>
        <taxon>Bacilli</taxon>
        <taxon>Bacillales</taxon>
        <taxon>Bacillaceae</taxon>
        <taxon>Lysinibacillus</taxon>
    </lineage>
</organism>
<sequence>MNLIKLLNQINIDQTITANPIHFLLFKESHFENLYMPMYWGGYGRLFNKEILNEFFKNEISYDEIIQAVDLTTLELPYQNEFLPLIKERLEEIKSLSEPVLNSEKMNILNSLILSSSAFVSLPYIRKSIHKHELITLLALTEWEFWFQTCSGWGVSYTALTIKFNSIFDISELEIYLPYDELNQLLDKLQFQNEELYRNLESSKNIEESELFARLSNLNM</sequence>
<accession>A0ABY8KHU6</accession>
<dbReference type="EMBL" id="CP122283">
    <property type="protein sequence ID" value="WGF39069.1"/>
    <property type="molecule type" value="Genomic_DNA"/>
</dbReference>
<name>A0ABY8KHU6_9BACI</name>
<keyword evidence="1" id="KW-0175">Coiled coil</keyword>
<feature type="coiled-coil region" evidence="1">
    <location>
        <begin position="179"/>
        <end position="206"/>
    </location>
</feature>
<evidence type="ECO:0000256" key="1">
    <source>
        <dbReference type="SAM" id="Coils"/>
    </source>
</evidence>
<dbReference type="Proteomes" id="UP001244564">
    <property type="component" value="Chromosome"/>
</dbReference>